<evidence type="ECO:0000313" key="2">
    <source>
        <dbReference type="EMBL" id="CAA9536183.1"/>
    </source>
</evidence>
<proteinExistence type="predicted"/>
<sequence length="118" mass="12801">MQQKAAMYVAKRFADQVLSSPKPAPVEEPEPDDDLHGQIVDDGEGNALGTAVRLPGLAVYVVTDGRRYSEDELTSPLGEPDTRLFLHTNDAGRLTGLIYVPDPSRAPQRVAATRSDEV</sequence>
<gene>
    <name evidence="2" type="ORF">AVDCRST_MAG73-1479</name>
</gene>
<name>A0A6J4U073_9BACT</name>
<dbReference type="EMBL" id="CADCWE010000087">
    <property type="protein sequence ID" value="CAA9536183.1"/>
    <property type="molecule type" value="Genomic_DNA"/>
</dbReference>
<reference evidence="2" key="1">
    <citation type="submission" date="2020-02" db="EMBL/GenBank/DDBJ databases">
        <authorList>
            <person name="Meier V. D."/>
        </authorList>
    </citation>
    <scope>NUCLEOTIDE SEQUENCE</scope>
    <source>
        <strain evidence="2">AVDCRST_MAG73</strain>
    </source>
</reference>
<dbReference type="AlphaFoldDB" id="A0A6J4U073"/>
<feature type="region of interest" description="Disordered" evidence="1">
    <location>
        <begin position="18"/>
        <end position="38"/>
    </location>
</feature>
<feature type="region of interest" description="Disordered" evidence="1">
    <location>
        <begin position="99"/>
        <end position="118"/>
    </location>
</feature>
<evidence type="ECO:0000256" key="1">
    <source>
        <dbReference type="SAM" id="MobiDB-lite"/>
    </source>
</evidence>
<organism evidence="2">
    <name type="scientific">uncultured Thermomicrobiales bacterium</name>
    <dbReference type="NCBI Taxonomy" id="1645740"/>
    <lineage>
        <taxon>Bacteria</taxon>
        <taxon>Pseudomonadati</taxon>
        <taxon>Thermomicrobiota</taxon>
        <taxon>Thermomicrobia</taxon>
        <taxon>Thermomicrobiales</taxon>
        <taxon>environmental samples</taxon>
    </lineage>
</organism>
<accession>A0A6J4U073</accession>
<protein>
    <submittedName>
        <fullName evidence="2">Uncharacterized protein</fullName>
    </submittedName>
</protein>